<dbReference type="Pfam" id="PF16138">
    <property type="entry name" value="DUF4846"/>
    <property type="match status" value="1"/>
</dbReference>
<reference evidence="1" key="1">
    <citation type="journal article" date="2014" name="Front. Microbiol.">
        <title>High frequency of phylogenetically diverse reductive dehalogenase-homologous genes in deep subseafloor sedimentary metagenomes.</title>
        <authorList>
            <person name="Kawai M."/>
            <person name="Futagami T."/>
            <person name="Toyoda A."/>
            <person name="Takaki Y."/>
            <person name="Nishi S."/>
            <person name="Hori S."/>
            <person name="Arai W."/>
            <person name="Tsubouchi T."/>
            <person name="Morono Y."/>
            <person name="Uchiyama I."/>
            <person name="Ito T."/>
            <person name="Fujiyama A."/>
            <person name="Inagaki F."/>
            <person name="Takami H."/>
        </authorList>
    </citation>
    <scope>NUCLEOTIDE SEQUENCE</scope>
    <source>
        <strain evidence="1">Expedition CK06-06</strain>
    </source>
</reference>
<organism evidence="1">
    <name type="scientific">marine sediment metagenome</name>
    <dbReference type="NCBI Taxonomy" id="412755"/>
    <lineage>
        <taxon>unclassified sequences</taxon>
        <taxon>metagenomes</taxon>
        <taxon>ecological metagenomes</taxon>
    </lineage>
</organism>
<dbReference type="EMBL" id="BARV01003674">
    <property type="protein sequence ID" value="GAI10211.1"/>
    <property type="molecule type" value="Genomic_DNA"/>
</dbReference>
<dbReference type="InterPro" id="IPR032315">
    <property type="entry name" value="DUF4846"/>
</dbReference>
<evidence type="ECO:0000313" key="1">
    <source>
        <dbReference type="EMBL" id="GAI10211.1"/>
    </source>
</evidence>
<comment type="caution">
    <text evidence="1">The sequence shown here is derived from an EMBL/GenBank/DDBJ whole genome shotgun (WGS) entry which is preliminary data.</text>
</comment>
<accession>X1LWM6</accession>
<feature type="non-terminal residue" evidence="1">
    <location>
        <position position="1"/>
    </location>
</feature>
<dbReference type="AlphaFoldDB" id="X1LWM6"/>
<sequence length="189" mass="21763">VVDIDVGAQDLQQCADAIIRLYAEFLYSKNDFDKIKFKITNGDVITFRKWISGYRPRVSGNTVTWHMQVESDSSHENLKKYLKFIFMYAGTYSLNQQLQKVSDINEMVIGDIFIQAGFPGHAIIVVDMAINKITGEKIFLLCQSFMPAQDIHILKNLDDPGMSPWYSLNLGDTLHTPEWTFEKQDLKRF</sequence>
<proteinExistence type="predicted"/>
<protein>
    <submittedName>
        <fullName evidence="1">Uncharacterized protein</fullName>
    </submittedName>
</protein>
<name>X1LWM6_9ZZZZ</name>
<gene>
    <name evidence="1" type="ORF">S06H3_08639</name>
</gene>